<evidence type="ECO:0000313" key="3">
    <source>
        <dbReference type="Proteomes" id="UP000282321"/>
    </source>
</evidence>
<reference evidence="2 3" key="1">
    <citation type="submission" date="2018-06" db="EMBL/GenBank/DDBJ databases">
        <title>Extensive metabolic versatility and redundancy in microbially diverse, dynamic hydrothermal sediments.</title>
        <authorList>
            <person name="Dombrowski N."/>
            <person name="Teske A."/>
            <person name="Baker B.J."/>
        </authorList>
    </citation>
    <scope>NUCLEOTIDE SEQUENCE [LARGE SCALE GENOMIC DNA]</scope>
    <source>
        <strain evidence="2">B35_G9</strain>
    </source>
</reference>
<proteinExistence type="predicted"/>
<sequence length="138" mass="15650">MDEIKRILEMVKEGKLSPDEGSRLINALNEKDEQSNNHQKKSRWLKIVVKSKENSPKKENVNIRIPLNIMKTALKLGGKFNFAIPEEAKLKMEEKGIDINELMGPEGLTNLIGELGSSEPYTLVDVDDEDETVKIFIE</sequence>
<dbReference type="InterPro" id="IPR053959">
    <property type="entry name" value="YvlB/LiaX_N"/>
</dbReference>
<feature type="domain" description="YvlB/LiaX N-terminal" evidence="1">
    <location>
        <begin position="2"/>
        <end position="33"/>
    </location>
</feature>
<dbReference type="EMBL" id="QNBC01000059">
    <property type="protein sequence ID" value="RKX66025.1"/>
    <property type="molecule type" value="Genomic_DNA"/>
</dbReference>
<protein>
    <recommendedName>
        <fullName evidence="1">YvlB/LiaX N-terminal domain-containing protein</fullName>
    </recommendedName>
</protein>
<gene>
    <name evidence="2" type="ORF">DRP44_05020</name>
</gene>
<dbReference type="AlphaFoldDB" id="A0A660S7R7"/>
<organism evidence="2 3">
    <name type="scientific">candidate division TA06 bacterium</name>
    <dbReference type="NCBI Taxonomy" id="2250710"/>
    <lineage>
        <taxon>Bacteria</taxon>
        <taxon>Bacteria division TA06</taxon>
    </lineage>
</organism>
<comment type="caution">
    <text evidence="2">The sequence shown here is derived from an EMBL/GenBank/DDBJ whole genome shotgun (WGS) entry which is preliminary data.</text>
</comment>
<dbReference type="Proteomes" id="UP000282321">
    <property type="component" value="Unassembled WGS sequence"/>
</dbReference>
<evidence type="ECO:0000259" key="1">
    <source>
        <dbReference type="Pfam" id="PF22746"/>
    </source>
</evidence>
<accession>A0A660S7R7</accession>
<evidence type="ECO:0000313" key="2">
    <source>
        <dbReference type="EMBL" id="RKX66025.1"/>
    </source>
</evidence>
<dbReference type="Pfam" id="PF22746">
    <property type="entry name" value="SHOCT-like_DUF2089-C"/>
    <property type="match status" value="1"/>
</dbReference>
<name>A0A660S7R7_UNCT6</name>